<evidence type="ECO:0000256" key="2">
    <source>
        <dbReference type="PROSITE-ProRule" id="PRU00504"/>
    </source>
</evidence>
<dbReference type="SUPFAM" id="SSF101898">
    <property type="entry name" value="NHL repeat"/>
    <property type="match status" value="1"/>
</dbReference>
<dbReference type="Gene3D" id="2.120.10.30">
    <property type="entry name" value="TolB, C-terminal domain"/>
    <property type="match status" value="2"/>
</dbReference>
<dbReference type="PANTHER" id="PTHR24104:SF25">
    <property type="entry name" value="PROTEIN LIN-41"/>
    <property type="match status" value="1"/>
</dbReference>
<evidence type="ECO:0000256" key="3">
    <source>
        <dbReference type="SAM" id="MobiDB-lite"/>
    </source>
</evidence>
<reference evidence="5" key="1">
    <citation type="submission" date="2022-11" db="UniProtKB">
        <authorList>
            <consortium name="WormBaseParasite"/>
        </authorList>
    </citation>
    <scope>IDENTIFICATION</scope>
</reference>
<dbReference type="Proteomes" id="UP000887565">
    <property type="component" value="Unplaced"/>
</dbReference>
<evidence type="ECO:0000313" key="4">
    <source>
        <dbReference type="Proteomes" id="UP000887565"/>
    </source>
</evidence>
<name>A0A915IPN2_ROMCU</name>
<dbReference type="GO" id="GO:0000209">
    <property type="term" value="P:protein polyubiquitination"/>
    <property type="evidence" value="ECO:0007669"/>
    <property type="project" value="TreeGrafter"/>
</dbReference>
<dbReference type="PANTHER" id="PTHR24104">
    <property type="entry name" value="E3 UBIQUITIN-PROTEIN LIGASE NHLRC1-RELATED"/>
    <property type="match status" value="1"/>
</dbReference>
<dbReference type="InterPro" id="IPR001258">
    <property type="entry name" value="NHL_repeat"/>
</dbReference>
<evidence type="ECO:0000313" key="5">
    <source>
        <dbReference type="WBParaSite" id="nRc.2.0.1.t15835-RA"/>
    </source>
</evidence>
<accession>A0A915IPN2</accession>
<dbReference type="GO" id="GO:0061630">
    <property type="term" value="F:ubiquitin protein ligase activity"/>
    <property type="evidence" value="ECO:0007669"/>
    <property type="project" value="TreeGrafter"/>
</dbReference>
<dbReference type="GO" id="GO:0008270">
    <property type="term" value="F:zinc ion binding"/>
    <property type="evidence" value="ECO:0007669"/>
    <property type="project" value="UniProtKB-KW"/>
</dbReference>
<dbReference type="WBParaSite" id="nRc.2.0.1.t15835-RA">
    <property type="protein sequence ID" value="nRc.2.0.1.t15835-RA"/>
    <property type="gene ID" value="nRc.2.0.1.g15835"/>
</dbReference>
<dbReference type="InterPro" id="IPR050952">
    <property type="entry name" value="TRIM-NHL_E3_ligases"/>
</dbReference>
<protein>
    <submittedName>
        <fullName evidence="5">Uncharacterized protein</fullName>
    </submittedName>
</protein>
<sequence length="389" mass="42304">MNEDWSFNQPVRVCTIEKQLLVLDAGNNRVKIFEETPSPIYANENAHDLGNAPSSFSESMSFNLKKIVTGEPLAFQSTVGLTKTPQKTFMTLNWRTKCITEWSLSNDALLSSASNLSFTELKSFTFSEFVEPLDVAVDSEGRVLVCDNGAKKVFVFDHNARPQFSFTVKSSLEMDAANNVCAPPTITNLTAGGEKVQQRRRRGSKDEKNDQPSFISNLPTSFTLGANGKVVSSVTPQTASRHNNVISNQNMQLSCIAIGPNDDIIVGGNEIQIYDHCGRYIANILPHVANNTGSLPVKILANAGFFVGGLAVDNDGYVLATVSDSKGGHIAVCRCLSPAEKNVNASPARYAIDSSAAKLRRPSGICVANENFCFVADLGNNCIKKYRYK</sequence>
<keyword evidence="4" id="KW-1185">Reference proteome</keyword>
<organism evidence="4 5">
    <name type="scientific">Romanomermis culicivorax</name>
    <name type="common">Nematode worm</name>
    <dbReference type="NCBI Taxonomy" id="13658"/>
    <lineage>
        <taxon>Eukaryota</taxon>
        <taxon>Metazoa</taxon>
        <taxon>Ecdysozoa</taxon>
        <taxon>Nematoda</taxon>
        <taxon>Enoplea</taxon>
        <taxon>Dorylaimia</taxon>
        <taxon>Mermithida</taxon>
        <taxon>Mermithoidea</taxon>
        <taxon>Mermithidae</taxon>
        <taxon>Romanomermis</taxon>
    </lineage>
</organism>
<dbReference type="InterPro" id="IPR011042">
    <property type="entry name" value="6-blade_b-propeller_TolB-like"/>
</dbReference>
<dbReference type="OMA" id="SNMRPQF"/>
<dbReference type="AlphaFoldDB" id="A0A915IPN2"/>
<evidence type="ECO:0000256" key="1">
    <source>
        <dbReference type="ARBA" id="ARBA00022737"/>
    </source>
</evidence>
<proteinExistence type="predicted"/>
<keyword evidence="1" id="KW-0677">Repeat</keyword>
<dbReference type="PROSITE" id="PS51125">
    <property type="entry name" value="NHL"/>
    <property type="match status" value="1"/>
</dbReference>
<feature type="region of interest" description="Disordered" evidence="3">
    <location>
        <begin position="191"/>
        <end position="214"/>
    </location>
</feature>
<dbReference type="Pfam" id="PF01436">
    <property type="entry name" value="NHL"/>
    <property type="match status" value="1"/>
</dbReference>
<feature type="repeat" description="NHL" evidence="2">
    <location>
        <begin position="122"/>
        <end position="159"/>
    </location>
</feature>
<dbReference type="GO" id="GO:0043161">
    <property type="term" value="P:proteasome-mediated ubiquitin-dependent protein catabolic process"/>
    <property type="evidence" value="ECO:0007669"/>
    <property type="project" value="TreeGrafter"/>
</dbReference>